<protein>
    <submittedName>
        <fullName evidence="5">ABC transmembrane type-1 domain-containing protein</fullName>
    </submittedName>
</protein>
<reference evidence="2 4" key="2">
    <citation type="submission" date="2018-11" db="EMBL/GenBank/DDBJ databases">
        <authorList>
            <consortium name="Pathogen Informatics"/>
        </authorList>
    </citation>
    <scope>NUCLEOTIDE SEQUENCE [LARGE SCALE GENOMIC DNA]</scope>
</reference>
<reference evidence="5" key="1">
    <citation type="submission" date="2017-02" db="UniProtKB">
        <authorList>
            <consortium name="WormBaseParasite"/>
        </authorList>
    </citation>
    <scope>IDENTIFICATION</scope>
</reference>
<keyword evidence="4" id="KW-1185">Reference proteome</keyword>
<dbReference type="STRING" id="318479.A0A0N4U9R1"/>
<dbReference type="AlphaFoldDB" id="A0A0N4U9R1"/>
<dbReference type="WBParaSite" id="DME_0000384001-mRNA-1">
    <property type="protein sequence ID" value="DME_0000384001-mRNA-1"/>
    <property type="gene ID" value="DME_0000384001"/>
</dbReference>
<gene>
    <name evidence="2" type="ORF">DME_LOCUS7845</name>
</gene>
<dbReference type="EMBL" id="UYYG01001163">
    <property type="protein sequence ID" value="VDN57872.1"/>
    <property type="molecule type" value="Genomic_DNA"/>
</dbReference>
<evidence type="ECO:0000256" key="1">
    <source>
        <dbReference type="SAM" id="Phobius"/>
    </source>
</evidence>
<evidence type="ECO:0000313" key="2">
    <source>
        <dbReference type="EMBL" id="VDN57872.1"/>
    </source>
</evidence>
<organism evidence="3 5">
    <name type="scientific">Dracunculus medinensis</name>
    <name type="common">Guinea worm</name>
    <dbReference type="NCBI Taxonomy" id="318479"/>
    <lineage>
        <taxon>Eukaryota</taxon>
        <taxon>Metazoa</taxon>
        <taxon>Ecdysozoa</taxon>
        <taxon>Nematoda</taxon>
        <taxon>Chromadorea</taxon>
        <taxon>Rhabditida</taxon>
        <taxon>Spirurina</taxon>
        <taxon>Dracunculoidea</taxon>
        <taxon>Dracunculidae</taxon>
        <taxon>Dracunculus</taxon>
    </lineage>
</organism>
<evidence type="ECO:0000313" key="5">
    <source>
        <dbReference type="WBParaSite" id="DME_0000384001-mRNA-1"/>
    </source>
</evidence>
<feature type="transmembrane region" description="Helical" evidence="1">
    <location>
        <begin position="64"/>
        <end position="87"/>
    </location>
</feature>
<name>A0A0N4U9R1_DRAME</name>
<keyword evidence="1" id="KW-0812">Transmembrane</keyword>
<keyword evidence="1" id="KW-1133">Transmembrane helix</keyword>
<proteinExistence type="predicted"/>
<evidence type="ECO:0000313" key="3">
    <source>
        <dbReference type="Proteomes" id="UP000038040"/>
    </source>
</evidence>
<dbReference type="Proteomes" id="UP000274756">
    <property type="component" value="Unassembled WGS sequence"/>
</dbReference>
<keyword evidence="1" id="KW-0472">Membrane</keyword>
<evidence type="ECO:0000313" key="4">
    <source>
        <dbReference type="Proteomes" id="UP000274756"/>
    </source>
</evidence>
<accession>A0A0N4U9R1</accession>
<dbReference type="Proteomes" id="UP000038040">
    <property type="component" value="Unplaced"/>
</dbReference>
<sequence length="163" mass="18534">MKDEKSFGNTGLLQPAKVNYKTLEECSYDDPCIFSNIANEQEMSPYETKSETEQWTSKAITNRLAVIIILLLMVIQTIFGFLSSSLACITDVFRLSSDYLGQHRISEKNSASLRRLAYQPRRYVALGDFIDIKIRQLIHLIGNHGVSLIFVLEAIIINIQVNF</sequence>
<dbReference type="OrthoDB" id="10599309at2759"/>